<evidence type="ECO:0000313" key="2">
    <source>
        <dbReference type="Proteomes" id="UP001148662"/>
    </source>
</evidence>
<evidence type="ECO:0000313" key="1">
    <source>
        <dbReference type="EMBL" id="KAJ3559501.1"/>
    </source>
</evidence>
<dbReference type="EMBL" id="JANHOG010000022">
    <property type="protein sequence ID" value="KAJ3559501.1"/>
    <property type="molecule type" value="Genomic_DNA"/>
</dbReference>
<keyword evidence="2" id="KW-1185">Reference proteome</keyword>
<comment type="caution">
    <text evidence="1">The sequence shown here is derived from an EMBL/GenBank/DDBJ whole genome shotgun (WGS) entry which is preliminary data.</text>
</comment>
<protein>
    <submittedName>
        <fullName evidence="1">Uncharacterized protein</fullName>
    </submittedName>
</protein>
<accession>A0ACC1TEZ7</accession>
<proteinExistence type="predicted"/>
<dbReference type="Proteomes" id="UP001148662">
    <property type="component" value="Unassembled WGS sequence"/>
</dbReference>
<gene>
    <name evidence="1" type="ORF">NM688_g306</name>
</gene>
<organism evidence="1 2">
    <name type="scientific">Phlebia brevispora</name>
    <dbReference type="NCBI Taxonomy" id="194682"/>
    <lineage>
        <taxon>Eukaryota</taxon>
        <taxon>Fungi</taxon>
        <taxon>Dikarya</taxon>
        <taxon>Basidiomycota</taxon>
        <taxon>Agaricomycotina</taxon>
        <taxon>Agaricomycetes</taxon>
        <taxon>Polyporales</taxon>
        <taxon>Meruliaceae</taxon>
        <taxon>Phlebia</taxon>
    </lineage>
</organism>
<name>A0ACC1TEZ7_9APHY</name>
<sequence length="769" mass="86073">MEGEIDKAADIYAKLSQQLQKLSDQFDALSQVRGSKVLVPEHEDDLDHVVKTEEPWEIVHDAVKKQDEETLDSWKDELNNLLVFAGLFSGVVTAFTVQSYTWLQQDPGTATDIILARISLQLSSFVTMPGLTNSSAPAISLQDATSSFAPGSIAVPVNVLWVLSLTLSLVSAFFALAVQQWLRQLHLPADIPIRRAIQIHQLRQEGLQAWQTPGIIALLPLLLQIAVVLFLAGLYLLLQSLSTSVAVAFSAVAASAFLAFLAMTITPLIVIRCPYKSPLVPAVLVILQWLSYPFTAAVAGIGFTVVSAFGTVHGSQILDTLHLFSFYYWNIYRPYLRLLQYLKSFGRHMFVDIGQFWLLRERLHIMDLDGLAMERTILSRVLLSVPSRAFVNILRSLRTENLGPSWWENLFEVAGLHTFGPMCARIALHDTFSTAAYTVLRRKTVRYVSQWPSVRLRCLGWRALHERPWGDSQQVTYEDGARLTLFHELSKIDNTTSVSQQFFKYLLGVCANQQISEHCWLEESAPACIMLDILLNSDAIDIGEDTAQQVVDYATKSLQFLADRRTVWEFELPDVLTLSLWVCACAFAVTVRCLSIPCLALMGDLADLLSGDEEIRALRGVLEGYYDAPDNVHRLLAIPDLLRSISMTLSDLSDENIILRDPLCPSIRFSHVLREVCSTFTQHETAEVCASLDDFIARIPDWDPIWRVRGLLEEGLDGHLVALMLIDEISSGTTAGWDEGSTFRTMQIAERQSEPMSSYAHHLVVSGNY</sequence>
<reference evidence="1" key="1">
    <citation type="submission" date="2022-07" db="EMBL/GenBank/DDBJ databases">
        <title>Genome Sequence of Phlebia brevispora.</title>
        <authorList>
            <person name="Buettner E."/>
        </authorList>
    </citation>
    <scope>NUCLEOTIDE SEQUENCE</scope>
    <source>
        <strain evidence="1">MPL23</strain>
    </source>
</reference>